<dbReference type="PANTHER" id="PTHR43208:SF1">
    <property type="entry name" value="ABC TRANSPORTER SUBSTRATE-BINDING PROTEIN"/>
    <property type="match status" value="1"/>
</dbReference>
<accession>X1DFC3</accession>
<dbReference type="Gene3D" id="3.40.50.2300">
    <property type="match status" value="1"/>
</dbReference>
<feature type="domain" description="ABC transporter substrate-binding protein PnrA-like" evidence="2">
    <location>
        <begin position="23"/>
        <end position="190"/>
    </location>
</feature>
<feature type="non-terminal residue" evidence="3">
    <location>
        <position position="198"/>
    </location>
</feature>
<evidence type="ECO:0000313" key="3">
    <source>
        <dbReference type="EMBL" id="GAG95126.1"/>
    </source>
</evidence>
<proteinExistence type="predicted"/>
<dbReference type="InterPro" id="IPR052910">
    <property type="entry name" value="ABC-Purine-Binding"/>
</dbReference>
<dbReference type="AlphaFoldDB" id="X1DFC3"/>
<evidence type="ECO:0000256" key="1">
    <source>
        <dbReference type="ARBA" id="ARBA00022729"/>
    </source>
</evidence>
<dbReference type="GO" id="GO:0005886">
    <property type="term" value="C:plasma membrane"/>
    <property type="evidence" value="ECO:0007669"/>
    <property type="project" value="InterPro"/>
</dbReference>
<gene>
    <name evidence="3" type="ORF">S01H4_44933</name>
</gene>
<evidence type="ECO:0000259" key="2">
    <source>
        <dbReference type="Pfam" id="PF02608"/>
    </source>
</evidence>
<dbReference type="PANTHER" id="PTHR43208">
    <property type="entry name" value="ABC TRANSPORTER SUBSTRATE-BINDING PROTEIN"/>
    <property type="match status" value="1"/>
</dbReference>
<name>X1DFC3_9ZZZZ</name>
<sequence length="198" mass="21615">MTLLLAVTSKNRLVTERIVTTGFALSAIPIGEVNRLVNAFKAGALSVNPDTKVKIAYIGGWFDPPKAKEAAFAQIEAGADLIYAERFGVFEAAKERGVLAFGNMSDQNEMAPDVVISGPVWNMYPTIIYAIDMVKKDAWVSMDLGEWSMMAKGGSSLAPLHSFEQKLPAAVIKEVRDLEQKILNDTFRVPVVEEPPIS</sequence>
<dbReference type="InterPro" id="IPR003760">
    <property type="entry name" value="PnrA-like"/>
</dbReference>
<dbReference type="Pfam" id="PF02608">
    <property type="entry name" value="Bmp"/>
    <property type="match status" value="1"/>
</dbReference>
<keyword evidence="1" id="KW-0732">Signal</keyword>
<protein>
    <recommendedName>
        <fullName evidence="2">ABC transporter substrate-binding protein PnrA-like domain-containing protein</fullName>
    </recommendedName>
</protein>
<comment type="caution">
    <text evidence="3">The sequence shown here is derived from an EMBL/GenBank/DDBJ whole genome shotgun (WGS) entry which is preliminary data.</text>
</comment>
<reference evidence="3" key="1">
    <citation type="journal article" date="2014" name="Front. Microbiol.">
        <title>High frequency of phylogenetically diverse reductive dehalogenase-homologous genes in deep subseafloor sedimentary metagenomes.</title>
        <authorList>
            <person name="Kawai M."/>
            <person name="Futagami T."/>
            <person name="Toyoda A."/>
            <person name="Takaki Y."/>
            <person name="Nishi S."/>
            <person name="Hori S."/>
            <person name="Arai W."/>
            <person name="Tsubouchi T."/>
            <person name="Morono Y."/>
            <person name="Uchiyama I."/>
            <person name="Ito T."/>
            <person name="Fujiyama A."/>
            <person name="Inagaki F."/>
            <person name="Takami H."/>
        </authorList>
    </citation>
    <scope>NUCLEOTIDE SEQUENCE</scope>
    <source>
        <strain evidence="3">Expedition CK06-06</strain>
    </source>
</reference>
<dbReference type="EMBL" id="BART01024968">
    <property type="protein sequence ID" value="GAG95126.1"/>
    <property type="molecule type" value="Genomic_DNA"/>
</dbReference>
<organism evidence="3">
    <name type="scientific">marine sediment metagenome</name>
    <dbReference type="NCBI Taxonomy" id="412755"/>
    <lineage>
        <taxon>unclassified sequences</taxon>
        <taxon>metagenomes</taxon>
        <taxon>ecological metagenomes</taxon>
    </lineage>
</organism>